<reference evidence="2" key="1">
    <citation type="submission" date="2024-05" db="EMBL/GenBank/DDBJ databases">
        <title>Planctomycetes of the genus Singulisphaera possess chitinolytic capabilities.</title>
        <authorList>
            <person name="Ivanova A."/>
        </authorList>
    </citation>
    <scope>NUCLEOTIDE SEQUENCE</scope>
    <source>
        <strain evidence="2">Ch08T</strain>
    </source>
</reference>
<protein>
    <submittedName>
        <fullName evidence="2">Uncharacterized protein</fullName>
    </submittedName>
</protein>
<feature type="compositionally biased region" description="Basic and acidic residues" evidence="1">
    <location>
        <begin position="26"/>
        <end position="36"/>
    </location>
</feature>
<dbReference type="EMBL" id="CP155447">
    <property type="protein sequence ID" value="XBH01540.1"/>
    <property type="molecule type" value="Genomic_DNA"/>
</dbReference>
<proteinExistence type="predicted"/>
<sequence length="77" mass="8988">MEEWLGVIAQAPQLESVMPVFSRRLDPDQPTHRVDRPNPIGIHPLQSSRLAHQRPQQIALKGQQIHHDDDERQFCYQ</sequence>
<name>A0AAU7C8T0_9BACT</name>
<feature type="compositionally biased region" description="Basic and acidic residues" evidence="1">
    <location>
        <begin position="65"/>
        <end position="77"/>
    </location>
</feature>
<evidence type="ECO:0000313" key="2">
    <source>
        <dbReference type="EMBL" id="XBH01540.1"/>
    </source>
</evidence>
<accession>A0AAU7C8T0</accession>
<feature type="compositionally biased region" description="Polar residues" evidence="1">
    <location>
        <begin position="45"/>
        <end position="56"/>
    </location>
</feature>
<feature type="region of interest" description="Disordered" evidence="1">
    <location>
        <begin position="26"/>
        <end position="77"/>
    </location>
</feature>
<gene>
    <name evidence="2" type="ORF">V5E97_24695</name>
</gene>
<dbReference type="AlphaFoldDB" id="A0AAU7C8T0"/>
<organism evidence="2">
    <name type="scientific">Singulisphaera sp. Ch08</name>
    <dbReference type="NCBI Taxonomy" id="3120278"/>
    <lineage>
        <taxon>Bacteria</taxon>
        <taxon>Pseudomonadati</taxon>
        <taxon>Planctomycetota</taxon>
        <taxon>Planctomycetia</taxon>
        <taxon>Isosphaerales</taxon>
        <taxon>Isosphaeraceae</taxon>
        <taxon>Singulisphaera</taxon>
    </lineage>
</organism>
<dbReference type="RefSeq" id="WP_406694279.1">
    <property type="nucleotide sequence ID" value="NZ_CP155447.1"/>
</dbReference>
<evidence type="ECO:0000256" key="1">
    <source>
        <dbReference type="SAM" id="MobiDB-lite"/>
    </source>
</evidence>